<dbReference type="Proteomes" id="UP000029389">
    <property type="component" value="Unassembled WGS sequence"/>
</dbReference>
<reference evidence="3 5" key="2">
    <citation type="submission" date="2018-08" db="EMBL/GenBank/DDBJ databases">
        <title>Bacillus clarus sp. nov. strain PS00077A.</title>
        <authorList>
            <person name="Mendez Acevedo M."/>
            <person name="Carroll L."/>
            <person name="Mukherjee M."/>
            <person name="Wiedmann M."/>
            <person name="Kovac J."/>
        </authorList>
    </citation>
    <scope>NUCLEOTIDE SEQUENCE [LARGE SCALE GENOMIC DNA]</scope>
    <source>
        <strain evidence="3 5">PS00077A</strain>
    </source>
</reference>
<proteinExistence type="predicted"/>
<dbReference type="Proteomes" id="UP000264294">
    <property type="component" value="Unassembled WGS sequence"/>
</dbReference>
<keyword evidence="5" id="KW-1185">Reference proteome</keyword>
<dbReference type="PANTHER" id="PTHR43441">
    <property type="entry name" value="RIBOSOMAL-PROTEIN-SERINE ACETYLTRANSFERASE"/>
    <property type="match status" value="1"/>
</dbReference>
<keyword evidence="2" id="KW-0808">Transferase</keyword>
<dbReference type="AlphaFoldDB" id="A0A090Y9K7"/>
<evidence type="ECO:0000313" key="5">
    <source>
        <dbReference type="Proteomes" id="UP000264294"/>
    </source>
</evidence>
<dbReference type="PROSITE" id="PS51186">
    <property type="entry name" value="GNAT"/>
    <property type="match status" value="1"/>
</dbReference>
<protein>
    <submittedName>
        <fullName evidence="2">Acetyltransferase family protein</fullName>
    </submittedName>
    <submittedName>
        <fullName evidence="3">N-acetyltransferase</fullName>
    </submittedName>
</protein>
<dbReference type="InterPro" id="IPR016181">
    <property type="entry name" value="Acyl_CoA_acyltransferase"/>
</dbReference>
<dbReference type="Gene3D" id="3.40.630.30">
    <property type="match status" value="1"/>
</dbReference>
<dbReference type="EMBL" id="QVOD01000074">
    <property type="protein sequence ID" value="RFT62333.1"/>
    <property type="molecule type" value="Genomic_DNA"/>
</dbReference>
<gene>
    <name evidence="3" type="ORF">D0U04_28615</name>
    <name evidence="2" type="ORF">DJ93_5718</name>
</gene>
<evidence type="ECO:0000259" key="1">
    <source>
        <dbReference type="PROSITE" id="PS51186"/>
    </source>
</evidence>
<evidence type="ECO:0000313" key="4">
    <source>
        <dbReference type="Proteomes" id="UP000029389"/>
    </source>
</evidence>
<dbReference type="GO" id="GO:1990189">
    <property type="term" value="F:protein N-terminal-serine acetyltransferase activity"/>
    <property type="evidence" value="ECO:0007669"/>
    <property type="project" value="TreeGrafter"/>
</dbReference>
<organism evidence="2 4">
    <name type="scientific">Bacillus clarus</name>
    <dbReference type="NCBI Taxonomy" id="2338372"/>
    <lineage>
        <taxon>Bacteria</taxon>
        <taxon>Bacillati</taxon>
        <taxon>Bacillota</taxon>
        <taxon>Bacilli</taxon>
        <taxon>Bacillales</taxon>
        <taxon>Bacillaceae</taxon>
        <taxon>Bacillus</taxon>
        <taxon>Bacillus cereus group</taxon>
    </lineage>
</organism>
<reference evidence="2 4" key="1">
    <citation type="submission" date="2014-04" db="EMBL/GenBank/DDBJ databases">
        <authorList>
            <person name="Bishop-Lilly K.A."/>
            <person name="Broomall S.M."/>
            <person name="Chain P.S."/>
            <person name="Chertkov O."/>
            <person name="Coyne S.R."/>
            <person name="Daligault H.E."/>
            <person name="Davenport K.W."/>
            <person name="Erkkila T."/>
            <person name="Frey K.G."/>
            <person name="Gibbons H.S."/>
            <person name="Gu W."/>
            <person name="Jaissle J."/>
            <person name="Johnson S.L."/>
            <person name="Koroleva G.I."/>
            <person name="Ladner J.T."/>
            <person name="Lo C.-C."/>
            <person name="Minogue T.D."/>
            <person name="Munk C."/>
            <person name="Palacios G.F."/>
            <person name="Redden C.L."/>
            <person name="Rosenzweig C.N."/>
            <person name="Scholz M.B."/>
            <person name="Teshima H."/>
            <person name="Xu Y."/>
        </authorList>
    </citation>
    <scope>NUCLEOTIDE SEQUENCE [LARGE SCALE GENOMIC DNA]</scope>
    <source>
        <strain evidence="2 4">BHP</strain>
    </source>
</reference>
<dbReference type="PANTHER" id="PTHR43441:SF11">
    <property type="entry name" value="RIBOSOMAL-PROTEIN-SERINE ACETYLTRANSFERASE"/>
    <property type="match status" value="1"/>
</dbReference>
<dbReference type="EMBL" id="JMQC01000011">
    <property type="protein sequence ID" value="KFM95134.1"/>
    <property type="molecule type" value="Genomic_DNA"/>
</dbReference>
<comment type="caution">
    <text evidence="2">The sequence shown here is derived from an EMBL/GenBank/DDBJ whole genome shotgun (WGS) entry which is preliminary data.</text>
</comment>
<dbReference type="InterPro" id="IPR051908">
    <property type="entry name" value="Ribosomal_N-acetyltransferase"/>
</dbReference>
<dbReference type="InterPro" id="IPR000182">
    <property type="entry name" value="GNAT_dom"/>
</dbReference>
<name>A0A090Y9K7_9BACI</name>
<dbReference type="GO" id="GO:0005737">
    <property type="term" value="C:cytoplasm"/>
    <property type="evidence" value="ECO:0007669"/>
    <property type="project" value="TreeGrafter"/>
</dbReference>
<dbReference type="PATRIC" id="fig|1405.8.peg.5910"/>
<feature type="domain" description="N-acetyltransferase" evidence="1">
    <location>
        <begin position="1"/>
        <end position="134"/>
    </location>
</feature>
<evidence type="ECO:0000313" key="3">
    <source>
        <dbReference type="EMBL" id="RFT62333.1"/>
    </source>
</evidence>
<evidence type="ECO:0000313" key="2">
    <source>
        <dbReference type="EMBL" id="KFM95134.1"/>
    </source>
</evidence>
<sequence>MGSQSKEDTLNKFIKVITERHEKGQAVNWAIVHKESKKVIGNCAFIGWSNKHSKAEIGYVLNKAYWGQGFATEALNELIRFGFDVIHLNRIEGGCDIDNVGSEKVMLKVGMQFEGTLRKNEFIKSEFRDTKIFAMLKEDY</sequence>
<dbReference type="SUPFAM" id="SSF55729">
    <property type="entry name" value="Acyl-CoA N-acyltransferases (Nat)"/>
    <property type="match status" value="1"/>
</dbReference>
<dbReference type="RefSeq" id="WP_052109769.1">
    <property type="nucleotide sequence ID" value="NZ_JMQC01000011.1"/>
</dbReference>
<dbReference type="GO" id="GO:0008999">
    <property type="term" value="F:protein-N-terminal-alanine acetyltransferase activity"/>
    <property type="evidence" value="ECO:0007669"/>
    <property type="project" value="TreeGrafter"/>
</dbReference>
<accession>A0A090Y9K7</accession>
<dbReference type="Pfam" id="PF13302">
    <property type="entry name" value="Acetyltransf_3"/>
    <property type="match status" value="1"/>
</dbReference>